<dbReference type="PANTHER" id="PTHR42881">
    <property type="entry name" value="PROLYL ENDOPEPTIDASE"/>
    <property type="match status" value="1"/>
</dbReference>
<dbReference type="PANTHER" id="PTHR42881:SF2">
    <property type="entry name" value="PROLYL ENDOPEPTIDASE"/>
    <property type="match status" value="1"/>
</dbReference>
<proteinExistence type="predicted"/>
<dbReference type="OrthoDB" id="9801421at2"/>
<dbReference type="SUPFAM" id="SSF50993">
    <property type="entry name" value="Peptidase/esterase 'gauge' domain"/>
    <property type="match status" value="1"/>
</dbReference>
<dbReference type="InterPro" id="IPR029058">
    <property type="entry name" value="AB_hydrolase_fold"/>
</dbReference>
<dbReference type="GO" id="GO:0070012">
    <property type="term" value="F:oligopeptidase activity"/>
    <property type="evidence" value="ECO:0007669"/>
    <property type="project" value="TreeGrafter"/>
</dbReference>
<dbReference type="EC" id="3.4.21.26" evidence="2"/>
<dbReference type="Pfam" id="PF00326">
    <property type="entry name" value="Peptidase_S9"/>
    <property type="match status" value="1"/>
</dbReference>
<dbReference type="InterPro" id="IPR023302">
    <property type="entry name" value="Pept_S9A_N"/>
</dbReference>
<protein>
    <recommendedName>
        <fullName evidence="2">prolyl oligopeptidase</fullName>
        <ecNumber evidence="2">3.4.21.26</ecNumber>
    </recommendedName>
</protein>
<reference evidence="8 9" key="1">
    <citation type="submission" date="2019-03" db="EMBL/GenBank/DDBJ databases">
        <title>Freshwater and sediment microbial communities from various areas in North America, analyzing microbe dynamics in response to fracking.</title>
        <authorList>
            <person name="Lamendella R."/>
        </authorList>
    </citation>
    <scope>NUCLEOTIDE SEQUENCE [LARGE SCALE GENOMIC DNA]</scope>
    <source>
        <strain evidence="8 9">18_TX</strain>
    </source>
</reference>
<dbReference type="EMBL" id="SNXI01000007">
    <property type="protein sequence ID" value="TDP33294.1"/>
    <property type="molecule type" value="Genomic_DNA"/>
</dbReference>
<evidence type="ECO:0000256" key="3">
    <source>
        <dbReference type="ARBA" id="ARBA00022670"/>
    </source>
</evidence>
<dbReference type="PRINTS" id="PR00862">
    <property type="entry name" value="PROLIGOPTASE"/>
</dbReference>
<dbReference type="Gene3D" id="2.130.10.120">
    <property type="entry name" value="Prolyl oligopeptidase, N-terminal domain"/>
    <property type="match status" value="1"/>
</dbReference>
<dbReference type="InterPro" id="IPR002470">
    <property type="entry name" value="Peptidase_S9A"/>
</dbReference>
<evidence type="ECO:0000256" key="4">
    <source>
        <dbReference type="ARBA" id="ARBA00022801"/>
    </source>
</evidence>
<sequence>MVSQSFYKLFSLCLLASVIGGCSVSKEPAPEAAYESLEYPNTPRSQQQVTLHDQTIATPYKWLEQLNSEQSQQWVTQQQLFSGQQLASLSATDFIKERLTELFNVVQISAPIEQNGKIFYLRNDGLQSQASLYMQTDLDSPPINVVDATQLDSSGLKAITRFSVSPNANYLAYAVSEVGSDWSAWYIKDLRSGEVLDEVITGTKFTNVSWYPDSKGFYYSRYPRTDDGYNEQVSVEVFYHKLNTPVDSDIQVSPGGYQPGVNPYPQVSSDGEYLLLRVQRGPSINNFYIRPLKQTTAEFKPIRLAAGEHRYLGSRDNHLYFYSSQKDDTGQIVRVSNAEWDNAEVVIASQKLPLADAAIVGEQLFAHYLQDAQSRVMTFNLSGNYLRELALPGFGTVEGFVSGSDSSQTFFKFSSYTTPGNIYRYNADNQRTTLWHQSQLPVDDSRYQTEQVFVETSPGINVPVFLVHSKNAKQKGRGPLLLHTYGGFAQTLTPRYQPEFMAWLEMGGSLAIANVRGSGVYGSGWHQTAIKNNKPKAINDFLAVADWLVSNDYAEANKLVAYGTGHGGMLVTAAMLKRPSRFSVVLATAGVFDLLHYQYANANALSWQSEFGLSDNAEEFQTLRSYSPLHNVTSGTCYPATLLSTGAEDQRVAPWHSFKLAATLQRAQGCKKPILLDVDDNAGHGNKTPVWLQIERTHRQWSFAFNQLNVDWLKNSEQQ</sequence>
<evidence type="ECO:0000259" key="6">
    <source>
        <dbReference type="Pfam" id="PF00326"/>
    </source>
</evidence>
<evidence type="ECO:0000259" key="7">
    <source>
        <dbReference type="Pfam" id="PF02897"/>
    </source>
</evidence>
<dbReference type="AlphaFoldDB" id="A0A4R6P5Z7"/>
<evidence type="ECO:0000256" key="1">
    <source>
        <dbReference type="ARBA" id="ARBA00001070"/>
    </source>
</evidence>
<keyword evidence="4" id="KW-0378">Hydrolase</keyword>
<dbReference type="Proteomes" id="UP000295531">
    <property type="component" value="Unassembled WGS sequence"/>
</dbReference>
<feature type="domain" description="Peptidase S9A N-terminal" evidence="7">
    <location>
        <begin position="40"/>
        <end position="437"/>
    </location>
</feature>
<dbReference type="InterPro" id="IPR001375">
    <property type="entry name" value="Peptidase_S9_cat"/>
</dbReference>
<evidence type="ECO:0000256" key="5">
    <source>
        <dbReference type="ARBA" id="ARBA00022825"/>
    </source>
</evidence>
<dbReference type="Gene3D" id="3.40.50.1820">
    <property type="entry name" value="alpha/beta hydrolase"/>
    <property type="match status" value="1"/>
</dbReference>
<dbReference type="SUPFAM" id="SSF53474">
    <property type="entry name" value="alpha/beta-Hydrolases"/>
    <property type="match status" value="1"/>
</dbReference>
<dbReference type="RefSeq" id="WP_133539627.1">
    <property type="nucleotide sequence ID" value="NZ_SNXI01000007.1"/>
</dbReference>
<gene>
    <name evidence="8" type="ORF">DEU29_107114</name>
</gene>
<evidence type="ECO:0000256" key="2">
    <source>
        <dbReference type="ARBA" id="ARBA00011897"/>
    </source>
</evidence>
<name>A0A4R6P5Z7_9GAMM</name>
<dbReference type="GO" id="GO:0006508">
    <property type="term" value="P:proteolysis"/>
    <property type="evidence" value="ECO:0007669"/>
    <property type="project" value="UniProtKB-KW"/>
</dbReference>
<keyword evidence="5" id="KW-0720">Serine protease</keyword>
<keyword evidence="9" id="KW-1185">Reference proteome</keyword>
<dbReference type="Pfam" id="PF02897">
    <property type="entry name" value="Peptidase_S9_N"/>
    <property type="match status" value="1"/>
</dbReference>
<feature type="domain" description="Peptidase S9 prolyl oligopeptidase catalytic" evidence="6">
    <location>
        <begin position="501"/>
        <end position="709"/>
    </location>
</feature>
<evidence type="ECO:0000313" key="9">
    <source>
        <dbReference type="Proteomes" id="UP000295531"/>
    </source>
</evidence>
<accession>A0A4R6P5Z7</accession>
<organism evidence="8 9">
    <name type="scientific">Idiomarina aquatica</name>
    <dbReference type="NCBI Taxonomy" id="1327752"/>
    <lineage>
        <taxon>Bacteria</taxon>
        <taxon>Pseudomonadati</taxon>
        <taxon>Pseudomonadota</taxon>
        <taxon>Gammaproteobacteria</taxon>
        <taxon>Alteromonadales</taxon>
        <taxon>Idiomarinaceae</taxon>
        <taxon>Idiomarina</taxon>
    </lineage>
</organism>
<keyword evidence="3" id="KW-0645">Protease</keyword>
<comment type="catalytic activity">
    <reaction evidence="1">
        <text>Hydrolysis of Pro-|-Xaa &gt;&gt; Ala-|-Xaa in oligopeptides.</text>
        <dbReference type="EC" id="3.4.21.26"/>
    </reaction>
</comment>
<comment type="caution">
    <text evidence="8">The sequence shown here is derived from an EMBL/GenBank/DDBJ whole genome shotgun (WGS) entry which is preliminary data.</text>
</comment>
<dbReference type="GO" id="GO:0004252">
    <property type="term" value="F:serine-type endopeptidase activity"/>
    <property type="evidence" value="ECO:0007669"/>
    <property type="project" value="UniProtKB-EC"/>
</dbReference>
<dbReference type="InterPro" id="IPR051167">
    <property type="entry name" value="Prolyl_oligopep/macrocyclase"/>
</dbReference>
<evidence type="ECO:0000313" key="8">
    <source>
        <dbReference type="EMBL" id="TDP33294.1"/>
    </source>
</evidence>
<dbReference type="GO" id="GO:0005829">
    <property type="term" value="C:cytosol"/>
    <property type="evidence" value="ECO:0007669"/>
    <property type="project" value="TreeGrafter"/>
</dbReference>